<dbReference type="CDD" id="cd05259">
    <property type="entry name" value="PCBER_SDR_a"/>
    <property type="match status" value="1"/>
</dbReference>
<dbReference type="PANTHER" id="PTHR43349:SF9">
    <property type="entry name" value="PHENYLCOUMARAN BENZYLIC ETHER REDUCTASE-LIKE PROTEIN"/>
    <property type="match status" value="1"/>
</dbReference>
<dbReference type="InterPro" id="IPR045312">
    <property type="entry name" value="PCBER-like"/>
</dbReference>
<dbReference type="InterPro" id="IPR036291">
    <property type="entry name" value="NAD(P)-bd_dom_sf"/>
</dbReference>
<dbReference type="OMA" id="WATGGAM"/>
<reference evidence="4 5" key="1">
    <citation type="journal article" date="2017" name="Plant Biotechnol. J.">
        <title>A comprehensive draft genome sequence for lupin (Lupinus angustifolius), an emerging health food: insights into plant-microbe interactions and legume evolution.</title>
        <authorList>
            <person name="Hane J.K."/>
            <person name="Ming Y."/>
            <person name="Kamphuis L.G."/>
            <person name="Nelson M.N."/>
            <person name="Garg G."/>
            <person name="Atkins C.A."/>
            <person name="Bayer P.E."/>
            <person name="Bravo A."/>
            <person name="Bringans S."/>
            <person name="Cannon S."/>
            <person name="Edwards D."/>
            <person name="Foley R."/>
            <person name="Gao L.L."/>
            <person name="Harrison M.J."/>
            <person name="Huang W."/>
            <person name="Hurgobin B."/>
            <person name="Li S."/>
            <person name="Liu C.W."/>
            <person name="McGrath A."/>
            <person name="Morahan G."/>
            <person name="Murray J."/>
            <person name="Weller J."/>
            <person name="Jian J."/>
            <person name="Singh K.B."/>
        </authorList>
    </citation>
    <scope>NUCLEOTIDE SEQUENCE [LARGE SCALE GENOMIC DNA]</scope>
    <source>
        <strain evidence="5">cv. Tanjil</strain>
        <tissue evidence="4">Whole plant</tissue>
    </source>
</reference>
<proteinExistence type="predicted"/>
<dbReference type="KEGG" id="lang:109346003"/>
<protein>
    <recommendedName>
        <fullName evidence="3">NmrA-like domain-containing protein</fullName>
    </recommendedName>
</protein>
<dbReference type="Gene3D" id="3.90.25.10">
    <property type="entry name" value="UDP-galactose 4-epimerase, domain 1"/>
    <property type="match status" value="1"/>
</dbReference>
<evidence type="ECO:0000259" key="3">
    <source>
        <dbReference type="Pfam" id="PF05368"/>
    </source>
</evidence>
<name>A0A1J7I3R4_LUPAN</name>
<dbReference type="Pfam" id="PF05368">
    <property type="entry name" value="NmrA"/>
    <property type="match status" value="1"/>
</dbReference>
<dbReference type="InterPro" id="IPR050608">
    <property type="entry name" value="NmrA-type/Isoflavone_red_sf"/>
</dbReference>
<dbReference type="SUPFAM" id="SSF51735">
    <property type="entry name" value="NAD(P)-binding Rossmann-fold domains"/>
    <property type="match status" value="1"/>
</dbReference>
<keyword evidence="5" id="KW-1185">Reference proteome</keyword>
<dbReference type="OrthoDB" id="419598at2759"/>
<evidence type="ECO:0000256" key="1">
    <source>
        <dbReference type="ARBA" id="ARBA00022857"/>
    </source>
</evidence>
<feature type="domain" description="NmrA-like" evidence="3">
    <location>
        <begin position="4"/>
        <end position="298"/>
    </location>
</feature>
<dbReference type="STRING" id="3871.A0A1J7I3R4"/>
<keyword evidence="2" id="KW-0560">Oxidoreductase</keyword>
<dbReference type="Proteomes" id="UP000188354">
    <property type="component" value="Chromosome LG04"/>
</dbReference>
<sequence>MESKKSRILVFGGTGYIGKYIVKASITLGHPTLVYTRPLNSQTPHSKTQICNEFNSMGVILVQGELEHDQIVEVIKKADIVICALAYPQVEEQIKIIDAIKVTRNIKRFLPSDFGVEEDRINPLPPFQEFLDKKRKIRREIEASGIPYNFISANCYGAYFVNFLLHPHEKVKNIVVYGNGETKAILNYEEDIAMYSIKVANDPRTCNRIVLYRPSKNIITQNELISLWEQKSGQKFHKDFVPEEEIVKLSKTLPPPQDIPISIIHSIFVRGDLVNFEIGEDDLEASQLYPDYNYTSIDQLLDIFLVDPPAPAVAAFE</sequence>
<dbReference type="PANTHER" id="PTHR43349">
    <property type="entry name" value="PINORESINOL REDUCTASE-RELATED"/>
    <property type="match status" value="1"/>
</dbReference>
<dbReference type="GO" id="GO:0009807">
    <property type="term" value="P:lignan biosynthetic process"/>
    <property type="evidence" value="ECO:0007669"/>
    <property type="project" value="UniProtKB-ARBA"/>
</dbReference>
<evidence type="ECO:0000313" key="5">
    <source>
        <dbReference type="Proteomes" id="UP000188354"/>
    </source>
</evidence>
<organism evidence="4 5">
    <name type="scientific">Lupinus angustifolius</name>
    <name type="common">Narrow-leaved blue lupine</name>
    <dbReference type="NCBI Taxonomy" id="3871"/>
    <lineage>
        <taxon>Eukaryota</taxon>
        <taxon>Viridiplantae</taxon>
        <taxon>Streptophyta</taxon>
        <taxon>Embryophyta</taxon>
        <taxon>Tracheophyta</taxon>
        <taxon>Spermatophyta</taxon>
        <taxon>Magnoliopsida</taxon>
        <taxon>eudicotyledons</taxon>
        <taxon>Gunneridae</taxon>
        <taxon>Pentapetalae</taxon>
        <taxon>rosids</taxon>
        <taxon>fabids</taxon>
        <taxon>Fabales</taxon>
        <taxon>Fabaceae</taxon>
        <taxon>Papilionoideae</taxon>
        <taxon>50 kb inversion clade</taxon>
        <taxon>genistoids sensu lato</taxon>
        <taxon>core genistoids</taxon>
        <taxon>Genisteae</taxon>
        <taxon>Lupinus</taxon>
    </lineage>
</organism>
<dbReference type="InterPro" id="IPR008030">
    <property type="entry name" value="NmrA-like"/>
</dbReference>
<dbReference type="GO" id="GO:0016491">
    <property type="term" value="F:oxidoreductase activity"/>
    <property type="evidence" value="ECO:0007669"/>
    <property type="project" value="UniProtKB-KW"/>
</dbReference>
<dbReference type="EMBL" id="CM007364">
    <property type="protein sequence ID" value="OIW13282.1"/>
    <property type="molecule type" value="Genomic_DNA"/>
</dbReference>
<accession>A0A1J7I3R4</accession>
<evidence type="ECO:0000313" key="4">
    <source>
        <dbReference type="EMBL" id="OIW13282.1"/>
    </source>
</evidence>
<keyword evidence="1" id="KW-0521">NADP</keyword>
<dbReference type="Gramene" id="OIW13282">
    <property type="protein sequence ID" value="OIW13282"/>
    <property type="gene ID" value="TanjilG_25761"/>
</dbReference>
<gene>
    <name evidence="4" type="ORF">TanjilG_25761</name>
</gene>
<dbReference type="AlphaFoldDB" id="A0A1J7I3R4"/>
<evidence type="ECO:0000256" key="2">
    <source>
        <dbReference type="ARBA" id="ARBA00023002"/>
    </source>
</evidence>
<dbReference type="Gene3D" id="3.40.50.720">
    <property type="entry name" value="NAD(P)-binding Rossmann-like Domain"/>
    <property type="match status" value="1"/>
</dbReference>